<dbReference type="InterPro" id="IPR039291">
    <property type="entry name" value="At5g17165-like"/>
</dbReference>
<dbReference type="PANTHER" id="PTHR35122">
    <property type="entry name" value="OSJNBA0093F12.14 PROTEIN"/>
    <property type="match status" value="1"/>
</dbReference>
<feature type="transmembrane region" description="Helical" evidence="2">
    <location>
        <begin position="133"/>
        <end position="150"/>
    </location>
</feature>
<keyword evidence="2" id="KW-0472">Membrane</keyword>
<keyword evidence="4" id="KW-1185">Reference proteome</keyword>
<comment type="caution">
    <text evidence="3">The sequence shown here is derived from an EMBL/GenBank/DDBJ whole genome shotgun (WGS) entry which is preliminary data.</text>
</comment>
<proteinExistence type="predicted"/>
<evidence type="ECO:0000256" key="2">
    <source>
        <dbReference type="SAM" id="Phobius"/>
    </source>
</evidence>
<evidence type="ECO:0000313" key="4">
    <source>
        <dbReference type="Proteomes" id="UP000237347"/>
    </source>
</evidence>
<feature type="region of interest" description="Disordered" evidence="1">
    <location>
        <begin position="203"/>
        <end position="233"/>
    </location>
</feature>
<sequence>MAANSNSRGVALSLGKRVVNRIRTSNSNSRDPPLTTLRRAAHTSAYDKNPEDHTPLNVVPDNVIPPHSDKYWEPHPQTGVFGPPAGKASTAGGNRTVNGGEDSVLEQKAWFRPSGLEDLEKPLLIFYYEKRKIYIYIYIFIAYLIHKFTISHESQFHKYETRLHVKRRAAHTSAYDKNPEDHTPLNVVPDNVIPPHSDKYWEPHPQTGVFGPPAGKASTAGGNRTVNGGEDSVLEQKAWFRPSGLEDLEKPHAL</sequence>
<evidence type="ECO:0000256" key="1">
    <source>
        <dbReference type="SAM" id="MobiDB-lite"/>
    </source>
</evidence>
<dbReference type="EMBL" id="PKMF04000101">
    <property type="protein sequence ID" value="KAK7850419.1"/>
    <property type="molecule type" value="Genomic_DNA"/>
</dbReference>
<organism evidence="3 4">
    <name type="scientific">Quercus suber</name>
    <name type="common">Cork oak</name>
    <dbReference type="NCBI Taxonomy" id="58331"/>
    <lineage>
        <taxon>Eukaryota</taxon>
        <taxon>Viridiplantae</taxon>
        <taxon>Streptophyta</taxon>
        <taxon>Embryophyta</taxon>
        <taxon>Tracheophyta</taxon>
        <taxon>Spermatophyta</taxon>
        <taxon>Magnoliopsida</taxon>
        <taxon>eudicotyledons</taxon>
        <taxon>Gunneridae</taxon>
        <taxon>Pentapetalae</taxon>
        <taxon>rosids</taxon>
        <taxon>fabids</taxon>
        <taxon>Fagales</taxon>
        <taxon>Fagaceae</taxon>
        <taxon>Quercus</taxon>
    </lineage>
</organism>
<dbReference type="Pfam" id="PF22272">
    <property type="entry name" value="LEA_3b"/>
    <property type="match status" value="2"/>
</dbReference>
<keyword evidence="2" id="KW-1133">Transmembrane helix</keyword>
<accession>A0AAW0LG06</accession>
<keyword evidence="2" id="KW-0812">Transmembrane</keyword>
<name>A0AAW0LG06_QUESU</name>
<evidence type="ECO:0000313" key="3">
    <source>
        <dbReference type="EMBL" id="KAK7850419.1"/>
    </source>
</evidence>
<dbReference type="Proteomes" id="UP000237347">
    <property type="component" value="Unassembled WGS sequence"/>
</dbReference>
<dbReference type="PANTHER" id="PTHR35122:SF2">
    <property type="entry name" value="OS04G0598000 PROTEIN"/>
    <property type="match status" value="1"/>
</dbReference>
<gene>
    <name evidence="3" type="ORF">CFP56_000996</name>
</gene>
<protein>
    <submittedName>
        <fullName evidence="3">Late embryogenesis abundant protein</fullName>
    </submittedName>
</protein>
<dbReference type="AlphaFoldDB" id="A0AAW0LG06"/>
<reference evidence="3 4" key="1">
    <citation type="journal article" date="2018" name="Sci. Data">
        <title>The draft genome sequence of cork oak.</title>
        <authorList>
            <person name="Ramos A.M."/>
            <person name="Usie A."/>
            <person name="Barbosa P."/>
            <person name="Barros P.M."/>
            <person name="Capote T."/>
            <person name="Chaves I."/>
            <person name="Simoes F."/>
            <person name="Abreu I."/>
            <person name="Carrasquinho I."/>
            <person name="Faro C."/>
            <person name="Guimaraes J.B."/>
            <person name="Mendonca D."/>
            <person name="Nobrega F."/>
            <person name="Rodrigues L."/>
            <person name="Saibo N.J.M."/>
            <person name="Varela M.C."/>
            <person name="Egas C."/>
            <person name="Matos J."/>
            <person name="Miguel C.M."/>
            <person name="Oliveira M.M."/>
            <person name="Ricardo C.P."/>
            <person name="Goncalves S."/>
        </authorList>
    </citation>
    <scope>NUCLEOTIDE SEQUENCE [LARGE SCALE GENOMIC DNA]</scope>
    <source>
        <strain evidence="4">cv. HL8</strain>
    </source>
</reference>